<accession>A0A395LHF5</accession>
<evidence type="ECO:0000259" key="3">
    <source>
        <dbReference type="Pfam" id="PF01298"/>
    </source>
</evidence>
<dbReference type="Pfam" id="PF01298">
    <property type="entry name" value="TbpB_B_D"/>
    <property type="match status" value="1"/>
</dbReference>
<feature type="compositionally biased region" description="Pro residues" evidence="1">
    <location>
        <begin position="38"/>
        <end position="50"/>
    </location>
</feature>
<keyword evidence="2" id="KW-0732">Signal</keyword>
<keyword evidence="5" id="KW-1185">Reference proteome</keyword>
<dbReference type="Gene3D" id="2.40.160.90">
    <property type="match status" value="1"/>
</dbReference>
<feature type="domain" description="Transferrin-binding protein B C-lobe/N-lobe beta-barrel" evidence="3">
    <location>
        <begin position="231"/>
        <end position="338"/>
    </location>
</feature>
<organism evidence="4 5">
    <name type="scientific">Alteriqipengyuania lutimaris</name>
    <dbReference type="NCBI Taxonomy" id="1538146"/>
    <lineage>
        <taxon>Bacteria</taxon>
        <taxon>Pseudomonadati</taxon>
        <taxon>Pseudomonadota</taxon>
        <taxon>Alphaproteobacteria</taxon>
        <taxon>Sphingomonadales</taxon>
        <taxon>Erythrobacteraceae</taxon>
        <taxon>Alteriqipengyuania</taxon>
    </lineage>
</organism>
<dbReference type="RefSeq" id="WP_115493337.1">
    <property type="nucleotide sequence ID" value="NZ_JACHWW010000002.1"/>
</dbReference>
<protein>
    <recommendedName>
        <fullName evidence="3">Transferrin-binding protein B C-lobe/N-lobe beta-barrel domain-containing protein</fullName>
    </recommendedName>
</protein>
<reference evidence="4 5" key="1">
    <citation type="submission" date="2018-07" db="EMBL/GenBank/DDBJ databases">
        <title>Erythrobacter nanhaiensis sp. nov., a novel member of the genus Erythrobacter isolated from the South China Sea.</title>
        <authorList>
            <person name="Chen X."/>
            <person name="Liu J."/>
        </authorList>
    </citation>
    <scope>NUCLEOTIDE SEQUENCE [LARGE SCALE GENOMIC DNA]</scope>
    <source>
        <strain evidence="4 5">S-5</strain>
    </source>
</reference>
<feature type="compositionally biased region" description="Low complexity" evidence="1">
    <location>
        <begin position="27"/>
        <end position="37"/>
    </location>
</feature>
<sequence length="344" mass="37436">MKNGLAAVALACLALAGCGADGGSSSGSGVPPISGTPTPTPTPVPTPTPTPTFDYQTAYDPARDFSYELFGAEIAHLKSADGTTNTFIESYLYDNDLVLGRRYARYRAEAGTFSLAAGFDTYSDFSASDLLQRDEYQLNYRRENGMERRHAYAFRAWQDRPGSGLDQVHTLAIFYTEEAVPRRGERQYRHARFITGTPTLQEDMATSGRLRHQAWAAMDVVDTALGNRMVTYRERRDSDDINDAEFSTLVFDFESGTLTGTITMQSQVLADETPTDITFDVDAKLVDGGPMLEGTVRSTDGRGGPIAGSLNGPQGRELGFAFTLRKGESHATGVLAARAVGKRY</sequence>
<proteinExistence type="predicted"/>
<feature type="region of interest" description="Disordered" evidence="1">
    <location>
        <begin position="26"/>
        <end position="51"/>
    </location>
</feature>
<dbReference type="PROSITE" id="PS51257">
    <property type="entry name" value="PROKAR_LIPOPROTEIN"/>
    <property type="match status" value="1"/>
</dbReference>
<dbReference type="SUPFAM" id="SSF56925">
    <property type="entry name" value="OMPA-like"/>
    <property type="match status" value="1"/>
</dbReference>
<feature type="chain" id="PRO_5017266030" description="Transferrin-binding protein B C-lobe/N-lobe beta-barrel domain-containing protein" evidence="2">
    <location>
        <begin position="21"/>
        <end position="344"/>
    </location>
</feature>
<dbReference type="EMBL" id="QRBB01000002">
    <property type="protein sequence ID" value="RDS76069.1"/>
    <property type="molecule type" value="Genomic_DNA"/>
</dbReference>
<dbReference type="AlphaFoldDB" id="A0A395LHF5"/>
<dbReference type="InterPro" id="IPR011250">
    <property type="entry name" value="OMP/PagP_B-barrel"/>
</dbReference>
<name>A0A395LHF5_9SPHN</name>
<gene>
    <name evidence="4" type="ORF">DL238_15555</name>
</gene>
<evidence type="ECO:0000313" key="5">
    <source>
        <dbReference type="Proteomes" id="UP000254101"/>
    </source>
</evidence>
<dbReference type="InterPro" id="IPR001677">
    <property type="entry name" value="TbpB_B_D"/>
</dbReference>
<feature type="signal peptide" evidence="2">
    <location>
        <begin position="1"/>
        <end position="20"/>
    </location>
</feature>
<evidence type="ECO:0000256" key="2">
    <source>
        <dbReference type="SAM" id="SignalP"/>
    </source>
</evidence>
<comment type="caution">
    <text evidence="4">The sequence shown here is derived from an EMBL/GenBank/DDBJ whole genome shotgun (WGS) entry which is preliminary data.</text>
</comment>
<evidence type="ECO:0000313" key="4">
    <source>
        <dbReference type="EMBL" id="RDS76069.1"/>
    </source>
</evidence>
<dbReference type="Proteomes" id="UP000254101">
    <property type="component" value="Unassembled WGS sequence"/>
</dbReference>
<evidence type="ECO:0000256" key="1">
    <source>
        <dbReference type="SAM" id="MobiDB-lite"/>
    </source>
</evidence>